<evidence type="ECO:0000313" key="8">
    <source>
        <dbReference type="Proteomes" id="UP000323454"/>
    </source>
</evidence>
<keyword evidence="4 6" id="KW-1133">Transmembrane helix</keyword>
<protein>
    <submittedName>
        <fullName evidence="7">LysE family translocator</fullName>
    </submittedName>
</protein>
<comment type="subcellular location">
    <subcellularLocation>
        <location evidence="1">Cell membrane</location>
        <topology evidence="1">Multi-pass membrane protein</topology>
    </subcellularLocation>
</comment>
<feature type="transmembrane region" description="Helical" evidence="6">
    <location>
        <begin position="6"/>
        <end position="30"/>
    </location>
</feature>
<dbReference type="RefSeq" id="WP_149850539.1">
    <property type="nucleotide sequence ID" value="NZ_VUOB01000028.1"/>
</dbReference>
<evidence type="ECO:0000313" key="7">
    <source>
        <dbReference type="EMBL" id="KAA2261462.1"/>
    </source>
</evidence>
<evidence type="ECO:0000256" key="2">
    <source>
        <dbReference type="ARBA" id="ARBA00022475"/>
    </source>
</evidence>
<dbReference type="PANTHER" id="PTHR30086:SF20">
    <property type="entry name" value="ARGININE EXPORTER PROTEIN ARGO-RELATED"/>
    <property type="match status" value="1"/>
</dbReference>
<feature type="transmembrane region" description="Helical" evidence="6">
    <location>
        <begin position="155"/>
        <end position="180"/>
    </location>
</feature>
<evidence type="ECO:0000256" key="3">
    <source>
        <dbReference type="ARBA" id="ARBA00022692"/>
    </source>
</evidence>
<keyword evidence="3 6" id="KW-0812">Transmembrane</keyword>
<sequence>MAVNPGLYALFVTAALLICVTPGPDMIYILTHGLSQGTRAALVAAGGMAAGMLCHTTAVVFGVATLVRSSPLAYEILRYAGAAYLAYMGVRTLLSTLRSHTEEELVTDAAALPTWLIFRRAALTNLLNPKILLFYLAFLPQFVSSSDGPAGVQLLVLGLTFVVLGLVVDGLIALLSGKIGTLLHRRPRASTWLDRFSGVVFLGLAARVAIA</sequence>
<keyword evidence="8" id="KW-1185">Reference proteome</keyword>
<dbReference type="EMBL" id="VUOB01000028">
    <property type="protein sequence ID" value="KAA2261462.1"/>
    <property type="molecule type" value="Genomic_DNA"/>
</dbReference>
<keyword evidence="2" id="KW-1003">Cell membrane</keyword>
<evidence type="ECO:0000256" key="1">
    <source>
        <dbReference type="ARBA" id="ARBA00004651"/>
    </source>
</evidence>
<evidence type="ECO:0000256" key="4">
    <source>
        <dbReference type="ARBA" id="ARBA00022989"/>
    </source>
</evidence>
<dbReference type="Pfam" id="PF01810">
    <property type="entry name" value="LysE"/>
    <property type="match status" value="1"/>
</dbReference>
<dbReference type="GO" id="GO:0005886">
    <property type="term" value="C:plasma membrane"/>
    <property type="evidence" value="ECO:0007669"/>
    <property type="project" value="UniProtKB-SubCell"/>
</dbReference>
<dbReference type="PIRSF" id="PIRSF006324">
    <property type="entry name" value="LeuE"/>
    <property type="match status" value="1"/>
</dbReference>
<dbReference type="AlphaFoldDB" id="A0A5B2XF84"/>
<evidence type="ECO:0000256" key="6">
    <source>
        <dbReference type="SAM" id="Phobius"/>
    </source>
</evidence>
<dbReference type="GO" id="GO:0015171">
    <property type="term" value="F:amino acid transmembrane transporter activity"/>
    <property type="evidence" value="ECO:0007669"/>
    <property type="project" value="TreeGrafter"/>
</dbReference>
<keyword evidence="5 6" id="KW-0472">Membrane</keyword>
<dbReference type="OrthoDB" id="3175972at2"/>
<reference evidence="7 8" key="2">
    <citation type="submission" date="2019-09" db="EMBL/GenBank/DDBJ databases">
        <authorList>
            <person name="Jin C."/>
        </authorList>
    </citation>
    <scope>NUCLEOTIDE SEQUENCE [LARGE SCALE GENOMIC DNA]</scope>
    <source>
        <strain evidence="7 8">AN110305</strain>
    </source>
</reference>
<organism evidence="7 8">
    <name type="scientific">Solihabitans fulvus</name>
    <dbReference type="NCBI Taxonomy" id="1892852"/>
    <lineage>
        <taxon>Bacteria</taxon>
        <taxon>Bacillati</taxon>
        <taxon>Actinomycetota</taxon>
        <taxon>Actinomycetes</taxon>
        <taxon>Pseudonocardiales</taxon>
        <taxon>Pseudonocardiaceae</taxon>
        <taxon>Solihabitans</taxon>
    </lineage>
</organism>
<accession>A0A5B2XF84</accession>
<gene>
    <name evidence="7" type="ORF">F0L68_16905</name>
</gene>
<evidence type="ECO:0000256" key="5">
    <source>
        <dbReference type="ARBA" id="ARBA00023136"/>
    </source>
</evidence>
<proteinExistence type="predicted"/>
<comment type="caution">
    <text evidence="7">The sequence shown here is derived from an EMBL/GenBank/DDBJ whole genome shotgun (WGS) entry which is preliminary data.</text>
</comment>
<dbReference type="Proteomes" id="UP000323454">
    <property type="component" value="Unassembled WGS sequence"/>
</dbReference>
<feature type="transmembrane region" description="Helical" evidence="6">
    <location>
        <begin position="126"/>
        <end position="143"/>
    </location>
</feature>
<name>A0A5B2XF84_9PSEU</name>
<feature type="transmembrane region" description="Helical" evidence="6">
    <location>
        <begin position="42"/>
        <end position="64"/>
    </location>
</feature>
<dbReference type="PANTHER" id="PTHR30086">
    <property type="entry name" value="ARGININE EXPORTER PROTEIN ARGO"/>
    <property type="match status" value="1"/>
</dbReference>
<reference evidence="7 8" key="1">
    <citation type="submission" date="2019-09" db="EMBL/GenBank/DDBJ databases">
        <title>Goodfellowia gen. nov., a new genus of the Pseudonocardineae related to Actinoalloteichus, containing Goodfellowia coeruleoviolacea gen. nov., comb. nov. gen. nov., comb. nov.</title>
        <authorList>
            <person name="Labeda D."/>
        </authorList>
    </citation>
    <scope>NUCLEOTIDE SEQUENCE [LARGE SCALE GENOMIC DNA]</scope>
    <source>
        <strain evidence="7 8">AN110305</strain>
    </source>
</reference>
<dbReference type="InterPro" id="IPR001123">
    <property type="entry name" value="LeuE-type"/>
</dbReference>